<dbReference type="EMBL" id="LK932515">
    <property type="protein sequence ID" value="CDS87304.1"/>
    <property type="molecule type" value="Genomic_DNA"/>
</dbReference>
<dbReference type="Gene3D" id="1.10.260.40">
    <property type="entry name" value="lambda repressor-like DNA-binding domains"/>
    <property type="match status" value="2"/>
</dbReference>
<dbReference type="Pfam" id="PF12844">
    <property type="entry name" value="HTH_19"/>
    <property type="match status" value="1"/>
</dbReference>
<dbReference type="PROSITE" id="PS50943">
    <property type="entry name" value="HTH_CROC1"/>
    <property type="match status" value="2"/>
</dbReference>
<protein>
    <recommendedName>
        <fullName evidence="4">HTH cro/C1-type domain-containing protein</fullName>
    </recommendedName>
</protein>
<dbReference type="AlphaFoldDB" id="A0A069A8S4"/>
<sequence>MNERIAILRSYLNMNQRDFSNKIKVSQSTLAMFETGQRIPKNIHISQICSEFNVNEDWIRFGSGDMFIKTDINERLKLIRLYFNLSQKNFGSRLTIAQNYLSNIEKGYRNVTDKIIKITCFEFNINEEWLRTGIGNMFTKQDDILQKVAIEYNLEESDIEIFRNYLKLSKEERKVIKKYFFSFSDKTINED</sequence>
<dbReference type="SUPFAM" id="SSF47413">
    <property type="entry name" value="lambda repressor-like DNA-binding domains"/>
    <property type="match status" value="2"/>
</dbReference>
<dbReference type="InterPro" id="IPR001387">
    <property type="entry name" value="Cro/C1-type_HTH"/>
</dbReference>
<evidence type="ECO:0000313" key="7">
    <source>
        <dbReference type="EMBL" id="CDT81872.1"/>
    </source>
</evidence>
<evidence type="ECO:0000313" key="6">
    <source>
        <dbReference type="EMBL" id="CDS87304.1"/>
    </source>
</evidence>
<evidence type="ECO:0000259" key="4">
    <source>
        <dbReference type="PROSITE" id="PS50943"/>
    </source>
</evidence>
<dbReference type="EMBL" id="LK933537">
    <property type="protein sequence ID" value="CDT81872.1"/>
    <property type="molecule type" value="Genomic_DNA"/>
</dbReference>
<feature type="domain" description="HTH cro/C1-type" evidence="4">
    <location>
        <begin position="76"/>
        <end position="130"/>
    </location>
</feature>
<feature type="domain" description="HTH cro/C1-type" evidence="4">
    <location>
        <begin position="5"/>
        <end position="59"/>
    </location>
</feature>
<dbReference type="GO" id="GO:0003677">
    <property type="term" value="F:DNA binding"/>
    <property type="evidence" value="ECO:0007669"/>
    <property type="project" value="UniProtKB-KW"/>
</dbReference>
<evidence type="ECO:0000256" key="2">
    <source>
        <dbReference type="ARBA" id="ARBA00023125"/>
    </source>
</evidence>
<keyword evidence="2" id="KW-0238">DNA-binding</keyword>
<reference evidence="6" key="1">
    <citation type="submission" date="2014-07" db="EMBL/GenBank/DDBJ databases">
        <authorList>
            <person name="Monot Marc"/>
        </authorList>
    </citation>
    <scope>NUCLEOTIDE SEQUENCE</scope>
    <source>
        <strain evidence="7">7032989</strain>
        <strain evidence="5">7032994</strain>
    </source>
</reference>
<evidence type="ECO:0000256" key="3">
    <source>
        <dbReference type="ARBA" id="ARBA00023163"/>
    </source>
</evidence>
<organism evidence="6">
    <name type="scientific">Clostridioides difficile</name>
    <name type="common">Peptoclostridium difficile</name>
    <dbReference type="NCBI Taxonomy" id="1496"/>
    <lineage>
        <taxon>Bacteria</taxon>
        <taxon>Bacillati</taxon>
        <taxon>Bacillota</taxon>
        <taxon>Clostridia</taxon>
        <taxon>Peptostreptococcales</taxon>
        <taxon>Peptostreptococcaceae</taxon>
        <taxon>Clostridioides</taxon>
    </lineage>
</organism>
<dbReference type="SMART" id="SM00530">
    <property type="entry name" value="HTH_XRE"/>
    <property type="match status" value="2"/>
</dbReference>
<dbReference type="EMBL" id="LK932400">
    <property type="protein sequence ID" value="CDS86962.1"/>
    <property type="molecule type" value="Genomic_DNA"/>
</dbReference>
<proteinExistence type="predicted"/>
<keyword evidence="3" id="KW-0804">Transcription</keyword>
<keyword evidence="1" id="KW-0805">Transcription regulation</keyword>
<evidence type="ECO:0000313" key="5">
    <source>
        <dbReference type="EMBL" id="CDS86962.1"/>
    </source>
</evidence>
<name>A0A069A8S4_CLODI</name>
<accession>A0A069A8S4</accession>
<gene>
    <name evidence="7" type="ORF">BN1095_920017</name>
    <name evidence="6" type="ORF">BN1096_610116</name>
    <name evidence="5" type="ORF">BN1097_610065</name>
</gene>
<dbReference type="CDD" id="cd00093">
    <property type="entry name" value="HTH_XRE"/>
    <property type="match status" value="2"/>
</dbReference>
<evidence type="ECO:0000256" key="1">
    <source>
        <dbReference type="ARBA" id="ARBA00023015"/>
    </source>
</evidence>
<dbReference type="RefSeq" id="WP_021390159.1">
    <property type="nucleotide sequence ID" value="NZ_BBYB01000069.1"/>
</dbReference>
<dbReference type="PANTHER" id="PTHR40661:SF3">
    <property type="entry name" value="FELS-1 PROPHAGE TRANSCRIPTIONAL REGULATOR"/>
    <property type="match status" value="1"/>
</dbReference>
<dbReference type="InterPro" id="IPR010982">
    <property type="entry name" value="Lambda_DNA-bd_dom_sf"/>
</dbReference>
<dbReference type="PANTHER" id="PTHR40661">
    <property type="match status" value="1"/>
</dbReference>